<feature type="transmembrane region" description="Helical" evidence="1">
    <location>
        <begin position="47"/>
        <end position="65"/>
    </location>
</feature>
<gene>
    <name evidence="2" type="ORF">MYCTH_2307512</name>
</gene>
<dbReference type="Proteomes" id="UP000007322">
    <property type="component" value="Chromosome 4"/>
</dbReference>
<dbReference type="VEuPathDB" id="FungiDB:MYCTH_2307512"/>
<evidence type="ECO:0000256" key="1">
    <source>
        <dbReference type="SAM" id="Phobius"/>
    </source>
</evidence>
<organism evidence="2 3">
    <name type="scientific">Thermothelomyces thermophilus (strain ATCC 42464 / BCRC 31852 / DSM 1799)</name>
    <name type="common">Sporotrichum thermophile</name>
    <dbReference type="NCBI Taxonomy" id="573729"/>
    <lineage>
        <taxon>Eukaryota</taxon>
        <taxon>Fungi</taxon>
        <taxon>Dikarya</taxon>
        <taxon>Ascomycota</taxon>
        <taxon>Pezizomycotina</taxon>
        <taxon>Sordariomycetes</taxon>
        <taxon>Sordariomycetidae</taxon>
        <taxon>Sordariales</taxon>
        <taxon>Chaetomiaceae</taxon>
        <taxon>Thermothelomyces</taxon>
    </lineage>
</organism>
<evidence type="ECO:0008006" key="4">
    <source>
        <dbReference type="Google" id="ProtNLM"/>
    </source>
</evidence>
<dbReference type="OrthoDB" id="5279542at2759"/>
<dbReference type="HOGENOM" id="CLU_148835_0_0_1"/>
<accession>G2QFZ7</accession>
<feature type="transmembrane region" description="Helical" evidence="1">
    <location>
        <begin position="86"/>
        <end position="111"/>
    </location>
</feature>
<dbReference type="eggNOG" id="ENOG502SRWI">
    <property type="taxonomic scope" value="Eukaryota"/>
</dbReference>
<dbReference type="STRING" id="573729.G2QFZ7"/>
<reference evidence="2 3" key="1">
    <citation type="journal article" date="2011" name="Nat. Biotechnol.">
        <title>Comparative genomic analysis of the thermophilic biomass-degrading fungi Myceliophthora thermophila and Thielavia terrestris.</title>
        <authorList>
            <person name="Berka R.M."/>
            <person name="Grigoriev I.V."/>
            <person name="Otillar R."/>
            <person name="Salamov A."/>
            <person name="Grimwood J."/>
            <person name="Reid I."/>
            <person name="Ishmael N."/>
            <person name="John T."/>
            <person name="Darmond C."/>
            <person name="Moisan M.-C."/>
            <person name="Henrissat B."/>
            <person name="Coutinho P.M."/>
            <person name="Lombard V."/>
            <person name="Natvig D.O."/>
            <person name="Lindquist E."/>
            <person name="Schmutz J."/>
            <person name="Lucas S."/>
            <person name="Harris P."/>
            <person name="Powlowski J."/>
            <person name="Bellemare A."/>
            <person name="Taylor D."/>
            <person name="Butler G."/>
            <person name="de Vries R.P."/>
            <person name="Allijn I.E."/>
            <person name="van den Brink J."/>
            <person name="Ushinsky S."/>
            <person name="Storms R."/>
            <person name="Powell A.J."/>
            <person name="Paulsen I.T."/>
            <person name="Elbourne L.D.H."/>
            <person name="Baker S.E."/>
            <person name="Magnuson J."/>
            <person name="LaBoissiere S."/>
            <person name="Clutterbuck A.J."/>
            <person name="Martinez D."/>
            <person name="Wogulis M."/>
            <person name="de Leon A.L."/>
            <person name="Rey M.W."/>
            <person name="Tsang A."/>
        </authorList>
    </citation>
    <scope>NUCLEOTIDE SEQUENCE [LARGE SCALE GENOMIC DNA]</scope>
    <source>
        <strain evidence="3">ATCC 42464 / BCRC 31852 / DSM 1799</strain>
    </source>
</reference>
<keyword evidence="1" id="KW-1133">Transmembrane helix</keyword>
<keyword evidence="1" id="KW-0812">Transmembrane</keyword>
<sequence length="171" mass="18516">MQTQPPKYVSPPGTWKTKLGLRAASIVFLIVLSGLAGSLAADSRLDGATLLIVILGPAAVVTFIWDIAESICIWKRGGHRGIHPGAVVAIDLLAWLGWGLIDLLVIPYSIILTSDYYVANHWSDDGYGYDEPEADPEYEAVLRDVHGKGRAIASFAVLTTWVSMLLDSLRA</sequence>
<name>G2QFZ7_THET4</name>
<evidence type="ECO:0000313" key="3">
    <source>
        <dbReference type="Proteomes" id="UP000007322"/>
    </source>
</evidence>
<protein>
    <recommendedName>
        <fullName evidence="4">MARVEL domain-containing protein</fullName>
    </recommendedName>
</protein>
<proteinExistence type="predicted"/>
<keyword evidence="1" id="KW-0472">Membrane</keyword>
<feature type="transmembrane region" description="Helical" evidence="1">
    <location>
        <begin position="21"/>
        <end position="41"/>
    </location>
</feature>
<dbReference type="RefSeq" id="XP_003664555.1">
    <property type="nucleotide sequence ID" value="XM_003664507.1"/>
</dbReference>
<evidence type="ECO:0000313" key="2">
    <source>
        <dbReference type="EMBL" id="AEO59310.1"/>
    </source>
</evidence>
<dbReference type="AlphaFoldDB" id="G2QFZ7"/>
<dbReference type="EMBL" id="CP003005">
    <property type="protein sequence ID" value="AEO59310.1"/>
    <property type="molecule type" value="Genomic_DNA"/>
</dbReference>
<dbReference type="OMA" id="MENLPPK"/>
<keyword evidence="3" id="KW-1185">Reference proteome</keyword>
<dbReference type="GeneID" id="11514576"/>
<dbReference type="KEGG" id="mtm:MYCTH_2307512"/>
<dbReference type="InParanoid" id="G2QFZ7"/>